<keyword evidence="7 8" id="KW-0505">Motor protein</keyword>
<dbReference type="InterPro" id="IPR019821">
    <property type="entry name" value="Kinesin_motor_CS"/>
</dbReference>
<organism evidence="11 12">
    <name type="scientific">Dryococelus australis</name>
    <dbReference type="NCBI Taxonomy" id="614101"/>
    <lineage>
        <taxon>Eukaryota</taxon>
        <taxon>Metazoa</taxon>
        <taxon>Ecdysozoa</taxon>
        <taxon>Arthropoda</taxon>
        <taxon>Hexapoda</taxon>
        <taxon>Insecta</taxon>
        <taxon>Pterygota</taxon>
        <taxon>Neoptera</taxon>
        <taxon>Polyneoptera</taxon>
        <taxon>Phasmatodea</taxon>
        <taxon>Verophasmatodea</taxon>
        <taxon>Anareolatae</taxon>
        <taxon>Phasmatidae</taxon>
        <taxon>Eurycanthinae</taxon>
        <taxon>Dryococelus</taxon>
    </lineage>
</organism>
<keyword evidence="8" id="KW-0493">Microtubule</keyword>
<feature type="domain" description="Kinesin motor" evidence="10">
    <location>
        <begin position="10"/>
        <end position="335"/>
    </location>
</feature>
<evidence type="ECO:0000256" key="2">
    <source>
        <dbReference type="ARBA" id="ARBA00022490"/>
    </source>
</evidence>
<keyword evidence="6" id="KW-0206">Cytoskeleton</keyword>
<dbReference type="Proteomes" id="UP001159363">
    <property type="component" value="Chromosome 8"/>
</dbReference>
<dbReference type="EMBL" id="JARBHB010000009">
    <property type="protein sequence ID" value="KAJ8874948.1"/>
    <property type="molecule type" value="Genomic_DNA"/>
</dbReference>
<evidence type="ECO:0000313" key="11">
    <source>
        <dbReference type="EMBL" id="KAJ8874948.1"/>
    </source>
</evidence>
<proteinExistence type="inferred from homology"/>
<dbReference type="PROSITE" id="PS00411">
    <property type="entry name" value="KINESIN_MOTOR_1"/>
    <property type="match status" value="1"/>
</dbReference>
<name>A0ABQ9GSG1_9NEOP</name>
<dbReference type="Pfam" id="PF00225">
    <property type="entry name" value="Kinesin"/>
    <property type="match status" value="1"/>
</dbReference>
<evidence type="ECO:0000256" key="4">
    <source>
        <dbReference type="ARBA" id="ARBA00022840"/>
    </source>
</evidence>
<keyword evidence="3 7" id="KW-0547">Nucleotide-binding</keyword>
<evidence type="ECO:0000256" key="3">
    <source>
        <dbReference type="ARBA" id="ARBA00022741"/>
    </source>
</evidence>
<keyword evidence="12" id="KW-1185">Reference proteome</keyword>
<evidence type="ECO:0000256" key="5">
    <source>
        <dbReference type="ARBA" id="ARBA00023054"/>
    </source>
</evidence>
<evidence type="ECO:0000313" key="12">
    <source>
        <dbReference type="Proteomes" id="UP001159363"/>
    </source>
</evidence>
<dbReference type="SMART" id="SM00129">
    <property type="entry name" value="KISc"/>
    <property type="match status" value="1"/>
</dbReference>
<evidence type="ECO:0000256" key="1">
    <source>
        <dbReference type="ARBA" id="ARBA00004245"/>
    </source>
</evidence>
<dbReference type="InterPro" id="IPR027640">
    <property type="entry name" value="Kinesin-like_fam"/>
</dbReference>
<evidence type="ECO:0000256" key="7">
    <source>
        <dbReference type="PROSITE-ProRule" id="PRU00283"/>
    </source>
</evidence>
<comment type="subcellular location">
    <subcellularLocation>
        <location evidence="1">Cytoplasm</location>
        <location evidence="1">Cytoskeleton</location>
    </subcellularLocation>
</comment>
<protein>
    <recommendedName>
        <fullName evidence="8">Kinesin-like protein</fullName>
    </recommendedName>
</protein>
<evidence type="ECO:0000259" key="10">
    <source>
        <dbReference type="PROSITE" id="PS50067"/>
    </source>
</evidence>
<dbReference type="SUPFAM" id="SSF52540">
    <property type="entry name" value="P-loop containing nucleoside triphosphate hydrolases"/>
    <property type="match status" value="1"/>
</dbReference>
<reference evidence="11 12" key="1">
    <citation type="submission" date="2023-02" db="EMBL/GenBank/DDBJ databases">
        <title>LHISI_Scaffold_Assembly.</title>
        <authorList>
            <person name="Stuart O.P."/>
            <person name="Cleave R."/>
            <person name="Magrath M.J.L."/>
            <person name="Mikheyev A.S."/>
        </authorList>
    </citation>
    <scope>NUCLEOTIDE SEQUENCE [LARGE SCALE GENOMIC DNA]</scope>
    <source>
        <strain evidence="11">Daus_M_001</strain>
        <tissue evidence="11">Leg muscle</tissue>
    </source>
</reference>
<keyword evidence="4 7" id="KW-0067">ATP-binding</keyword>
<dbReference type="InterPro" id="IPR036961">
    <property type="entry name" value="Kinesin_motor_dom_sf"/>
</dbReference>
<feature type="coiled-coil region" evidence="9">
    <location>
        <begin position="416"/>
        <end position="446"/>
    </location>
</feature>
<keyword evidence="2" id="KW-0963">Cytoplasm</keyword>
<evidence type="ECO:0000256" key="8">
    <source>
        <dbReference type="RuleBase" id="RU000394"/>
    </source>
</evidence>
<evidence type="ECO:0000256" key="9">
    <source>
        <dbReference type="SAM" id="Coils"/>
    </source>
</evidence>
<dbReference type="PANTHER" id="PTHR47969">
    <property type="entry name" value="CHROMOSOME-ASSOCIATED KINESIN KIF4A-RELATED"/>
    <property type="match status" value="1"/>
</dbReference>
<feature type="binding site" evidence="7">
    <location>
        <begin position="95"/>
        <end position="102"/>
    </location>
    <ligand>
        <name>ATP</name>
        <dbReference type="ChEBI" id="CHEBI:30616"/>
    </ligand>
</feature>
<accession>A0ABQ9GSG1</accession>
<evidence type="ECO:0000256" key="6">
    <source>
        <dbReference type="ARBA" id="ARBA00023212"/>
    </source>
</evidence>
<comment type="similarity">
    <text evidence="7 8">Belongs to the TRAFAC class myosin-kinesin ATPase superfamily. Kinesin family.</text>
</comment>
<gene>
    <name evidence="11" type="ORF">PR048_022838</name>
</gene>
<sequence>MSHVGKEDEDVRVIVRCRPLTRSEADRNCRSVVQVMEDQGLIEIRNSTTNAERQVFKFDTVYGCYSNQEDIYEKSVRPVVSSVLEGFNGTIFAYGQTGSGKTYTMEGDISDKGVVPRSFEHMFDCITSSCNTRYLVQASFLEIYQDEIKDLLDPHNGNQLVVREKPKIGVEVYGISSCLCNSKEDLERVLAAGIFSRSTGATKINERSSRSHAILTVTVEMDNGSPQSGQVIRVGKLNLVDLAGSERQSKSGAVGKRLREAARINLSLSALGNVISALVEGRQHVPYRDSKLTHLLKDSLGGNAKTLMIANIGPASYNYFESLNTLQYASRAKNIQNKPVVNSEPKDALVRVYQQEIERLNKLLSEQNPQMVMKIPVQVRSVGEQTDLYPDSHDNELRRKGSISSQVYLEIKESAVNEIERNKELVAVEKKEVEELKEKIALMESTLLHGSKSIMDLTNEQQMALEVGRKKIVRQKDREISIRQQVRLRQEMWQTYSTLQQKVDAKAHELQALRFNVDVIKGENLRVTSEMDTLIRELNDEQNTLLKELKKKFLIMEKFIRIDELNALIGRASYDESRQCWFLQPSQCDEPQMRNRYSEIISRYDSHSGNGRRFCRDIIELELDHHPRTTYDLPLRLHNNK</sequence>
<dbReference type="PRINTS" id="PR00380">
    <property type="entry name" value="KINESINHEAVY"/>
</dbReference>
<comment type="caution">
    <text evidence="11">The sequence shown here is derived from an EMBL/GenBank/DDBJ whole genome shotgun (WGS) entry which is preliminary data.</text>
</comment>
<dbReference type="InterPro" id="IPR027417">
    <property type="entry name" value="P-loop_NTPase"/>
</dbReference>
<keyword evidence="5 9" id="KW-0175">Coiled coil</keyword>
<dbReference type="Gene3D" id="3.40.850.10">
    <property type="entry name" value="Kinesin motor domain"/>
    <property type="match status" value="1"/>
</dbReference>
<dbReference type="InterPro" id="IPR001752">
    <property type="entry name" value="Kinesin_motor_dom"/>
</dbReference>
<dbReference type="PROSITE" id="PS50067">
    <property type="entry name" value="KINESIN_MOTOR_2"/>
    <property type="match status" value="1"/>
</dbReference>
<dbReference type="PANTHER" id="PTHR47969:SF15">
    <property type="entry name" value="CHROMOSOME-ASSOCIATED KINESIN KIF4A-RELATED"/>
    <property type="match status" value="1"/>
</dbReference>